<protein>
    <recommendedName>
        <fullName evidence="1">DJ-1/PfpI domain-containing protein</fullName>
    </recommendedName>
</protein>
<dbReference type="InterPro" id="IPR029062">
    <property type="entry name" value="Class_I_gatase-like"/>
</dbReference>
<reference evidence="2" key="1">
    <citation type="submission" date="2024-05" db="EMBL/GenBank/DDBJ databases">
        <title>Isolation and characterization of Sporomusa carbonis sp. nov., a carboxydotrophic hydrogenogen in the genus of Sporomusa isolated from a charcoal burning pile.</title>
        <authorList>
            <person name="Boeer T."/>
            <person name="Rosenbaum F."/>
            <person name="Eysell L."/>
            <person name="Mueller V."/>
            <person name="Daniel R."/>
            <person name="Poehlein A."/>
        </authorList>
    </citation>
    <scope>NUCLEOTIDE SEQUENCE [LARGE SCALE GENOMIC DNA]</scope>
    <source>
        <strain evidence="2">DSM 10669</strain>
    </source>
</reference>
<organism evidence="2 3">
    <name type="scientific">Sporomusa silvacetica DSM 10669</name>
    <dbReference type="NCBI Taxonomy" id="1123289"/>
    <lineage>
        <taxon>Bacteria</taxon>
        <taxon>Bacillati</taxon>
        <taxon>Bacillota</taxon>
        <taxon>Negativicutes</taxon>
        <taxon>Selenomonadales</taxon>
        <taxon>Sporomusaceae</taxon>
        <taxon>Sporomusa</taxon>
    </lineage>
</organism>
<dbReference type="Pfam" id="PF01965">
    <property type="entry name" value="DJ-1_PfpI"/>
    <property type="match status" value="1"/>
</dbReference>
<evidence type="ECO:0000259" key="1">
    <source>
        <dbReference type="Pfam" id="PF01965"/>
    </source>
</evidence>
<name>A0ABZ3IJ01_9FIRM</name>
<proteinExistence type="predicted"/>
<dbReference type="InterPro" id="IPR002818">
    <property type="entry name" value="DJ-1/PfpI"/>
</dbReference>
<sequence length="164" mass="18663">MGKILCFIYEEMVDFEMTLACHLLNREIVCIAYEKKVIKSKSGIRYYPMATVKDALDFTDVEALIIPGGFNDEQRQELTDLIQNLNNKGKLLAAICAGTQYLARAGVLQGKMYTTVLTQEKLREFFPLTLEDPFPRETYVNKHVVKDQNIITALGNAFIDCRNT</sequence>
<dbReference type="PANTHER" id="PTHR48094:SF12">
    <property type="entry name" value="PARKINSON DISEASE PROTEIN 7 HOMOLOG"/>
    <property type="match status" value="1"/>
</dbReference>
<dbReference type="RefSeq" id="WP_211289565.1">
    <property type="nucleotide sequence ID" value="NZ_CP155573.1"/>
</dbReference>
<evidence type="ECO:0000313" key="2">
    <source>
        <dbReference type="EMBL" id="XFO65323.1"/>
    </source>
</evidence>
<dbReference type="EMBL" id="CP155573">
    <property type="protein sequence ID" value="XFO65323.1"/>
    <property type="molecule type" value="Genomic_DNA"/>
</dbReference>
<evidence type="ECO:0000313" key="3">
    <source>
        <dbReference type="Proteomes" id="UP000216752"/>
    </source>
</evidence>
<accession>A0ABZ3IJ01</accession>
<gene>
    <name evidence="2" type="ORF">SPSIL_014320</name>
</gene>
<dbReference type="Gene3D" id="3.40.50.880">
    <property type="match status" value="1"/>
</dbReference>
<dbReference type="SUPFAM" id="SSF52317">
    <property type="entry name" value="Class I glutamine amidotransferase-like"/>
    <property type="match status" value="1"/>
</dbReference>
<keyword evidence="3" id="KW-1185">Reference proteome</keyword>
<feature type="domain" description="DJ-1/PfpI" evidence="1">
    <location>
        <begin position="3"/>
        <end position="155"/>
    </location>
</feature>
<dbReference type="InterPro" id="IPR050325">
    <property type="entry name" value="Prot/Nucl_acid_deglycase"/>
</dbReference>
<dbReference type="PANTHER" id="PTHR48094">
    <property type="entry name" value="PROTEIN/NUCLEIC ACID DEGLYCASE DJ-1-RELATED"/>
    <property type="match status" value="1"/>
</dbReference>
<dbReference type="Proteomes" id="UP000216752">
    <property type="component" value="Chromosome"/>
</dbReference>